<accession>A0A6I6MLB8</accession>
<dbReference type="RefSeq" id="WP_158764757.1">
    <property type="nucleotide sequence ID" value="NZ_CP047045.1"/>
</dbReference>
<organism evidence="4 5">
    <name type="scientific">Terricaulis silvestris</name>
    <dbReference type="NCBI Taxonomy" id="2686094"/>
    <lineage>
        <taxon>Bacteria</taxon>
        <taxon>Pseudomonadati</taxon>
        <taxon>Pseudomonadota</taxon>
        <taxon>Alphaproteobacteria</taxon>
        <taxon>Caulobacterales</taxon>
        <taxon>Caulobacteraceae</taxon>
        <taxon>Terricaulis</taxon>
    </lineage>
</organism>
<dbReference type="AlphaFoldDB" id="A0A6I6MLB8"/>
<dbReference type="InterPro" id="IPR036661">
    <property type="entry name" value="Luciferase-like_sf"/>
</dbReference>
<dbReference type="EC" id="1.14.14.3" evidence="4"/>
<dbReference type="Pfam" id="PF00296">
    <property type="entry name" value="Bac_luciferase"/>
    <property type="match status" value="1"/>
</dbReference>
<dbReference type="KEGG" id="tsv:DSM104635_00577"/>
<evidence type="ECO:0000256" key="1">
    <source>
        <dbReference type="ARBA" id="ARBA00023002"/>
    </source>
</evidence>
<protein>
    <submittedName>
        <fullName evidence="4">Alkanal monooxygenase alpha chain</fullName>
        <ecNumber evidence="4">1.14.14.3</ecNumber>
    </submittedName>
</protein>
<keyword evidence="5" id="KW-1185">Reference proteome</keyword>
<dbReference type="CDD" id="cd00347">
    <property type="entry name" value="Flavin_utilizing_monoxygenases"/>
    <property type="match status" value="1"/>
</dbReference>
<keyword evidence="1 4" id="KW-0560">Oxidoreductase</keyword>
<evidence type="ECO:0000313" key="5">
    <source>
        <dbReference type="Proteomes" id="UP000431269"/>
    </source>
</evidence>
<evidence type="ECO:0000259" key="3">
    <source>
        <dbReference type="Pfam" id="PF00296"/>
    </source>
</evidence>
<dbReference type="PANTHER" id="PTHR30137">
    <property type="entry name" value="LUCIFERASE-LIKE MONOOXYGENASE"/>
    <property type="match status" value="1"/>
</dbReference>
<dbReference type="SUPFAM" id="SSF51679">
    <property type="entry name" value="Bacterial luciferase-like"/>
    <property type="match status" value="1"/>
</dbReference>
<dbReference type="EMBL" id="CP047045">
    <property type="protein sequence ID" value="QGZ93764.1"/>
    <property type="molecule type" value="Genomic_DNA"/>
</dbReference>
<sequence>MKVSLMSLGDIMDDPVTGRPFSAQERYRMTIEAAAVGDRVGLHGIYIGEHHGIDYTFSAPPVLLSAIAERTTNLRVGTAVALAANLDPFRLAEDYATVDVISGGRLDLVTGRGNFFEGTYTLFGQSVSDSPARFSESMELLCKLWPGEPVHWIGAFRPPINGQRLQPTPLQQGELPFWVGGGSSPDTAKLAGRLGLKLMLPSAFGRPDKFAPMADVYREAFAAAGHKHAAQVGACWHGWVAKNDAIARKRFEPRYEGYHAFNQRVIRSVNPNPPAYLTAAFDYDFLTSAGPAIVGGPQRFAERLLEVSALVGSDLNLIKMDMGGVGREEYVEMVEILGREVIPLVSDAPEPRAARA</sequence>
<dbReference type="GO" id="GO:0047646">
    <property type="term" value="F:alkanal monooxygenase (FMN-linked) activity"/>
    <property type="evidence" value="ECO:0007669"/>
    <property type="project" value="UniProtKB-EC"/>
</dbReference>
<gene>
    <name evidence="4" type="primary">luxA_2</name>
    <name evidence="4" type="ORF">DSM104635_00577</name>
</gene>
<evidence type="ECO:0000313" key="4">
    <source>
        <dbReference type="EMBL" id="QGZ93764.1"/>
    </source>
</evidence>
<keyword evidence="2 4" id="KW-0503">Monooxygenase</keyword>
<dbReference type="GO" id="GO:0005829">
    <property type="term" value="C:cytosol"/>
    <property type="evidence" value="ECO:0007669"/>
    <property type="project" value="TreeGrafter"/>
</dbReference>
<proteinExistence type="predicted"/>
<dbReference type="Gene3D" id="3.20.20.30">
    <property type="entry name" value="Luciferase-like domain"/>
    <property type="match status" value="1"/>
</dbReference>
<reference evidence="5" key="1">
    <citation type="submission" date="2019-12" db="EMBL/GenBank/DDBJ databases">
        <title>Complete genome of Terracaulis silvestris 0127_4.</title>
        <authorList>
            <person name="Vieira S."/>
            <person name="Riedel T."/>
            <person name="Sproer C."/>
            <person name="Pascual J."/>
            <person name="Boedeker C."/>
            <person name="Overmann J."/>
        </authorList>
    </citation>
    <scope>NUCLEOTIDE SEQUENCE [LARGE SCALE GENOMIC DNA]</scope>
    <source>
        <strain evidence="5">0127_4</strain>
    </source>
</reference>
<evidence type="ECO:0000256" key="2">
    <source>
        <dbReference type="ARBA" id="ARBA00023033"/>
    </source>
</evidence>
<dbReference type="PANTHER" id="PTHR30137:SF8">
    <property type="entry name" value="BLR5498 PROTEIN"/>
    <property type="match status" value="1"/>
</dbReference>
<name>A0A6I6MLB8_9CAUL</name>
<dbReference type="InterPro" id="IPR050766">
    <property type="entry name" value="Bact_Lucif_Oxidored"/>
</dbReference>
<dbReference type="Proteomes" id="UP000431269">
    <property type="component" value="Chromosome"/>
</dbReference>
<dbReference type="InterPro" id="IPR011251">
    <property type="entry name" value="Luciferase-like_dom"/>
</dbReference>
<feature type="domain" description="Luciferase-like" evidence="3">
    <location>
        <begin position="2"/>
        <end position="309"/>
    </location>
</feature>